<dbReference type="Proteomes" id="UP000266906">
    <property type="component" value="Unassembled WGS sequence"/>
</dbReference>
<keyword evidence="4" id="KW-1185">Reference proteome</keyword>
<accession>A0A3N4RYX1</accession>
<dbReference type="AlphaFoldDB" id="A0A3N4RYX1"/>
<dbReference type="EMBL" id="RKQG01000001">
    <property type="protein sequence ID" value="RPE36159.1"/>
    <property type="molecule type" value="Genomic_DNA"/>
</dbReference>
<dbReference type="Proteomes" id="UP000267408">
    <property type="component" value="Unassembled WGS sequence"/>
</dbReference>
<dbReference type="Pfam" id="PF13466">
    <property type="entry name" value="STAS_2"/>
    <property type="match status" value="1"/>
</dbReference>
<dbReference type="InterPro" id="IPR002645">
    <property type="entry name" value="STAS_dom"/>
</dbReference>
<dbReference type="InterPro" id="IPR036513">
    <property type="entry name" value="STAS_dom_sf"/>
</dbReference>
<evidence type="ECO:0000313" key="2">
    <source>
        <dbReference type="EMBL" id="ROR45805.1"/>
    </source>
</evidence>
<reference evidence="4 5" key="1">
    <citation type="submission" date="2018-11" db="EMBL/GenBank/DDBJ databases">
        <title>Sequencing the genomes of 1000 actinobacteria strains.</title>
        <authorList>
            <person name="Klenk H.-P."/>
        </authorList>
    </citation>
    <scope>NUCLEOTIDE SEQUENCE [LARGE SCALE GENOMIC DNA]</scope>
    <source>
        <strain evidence="2 5">DSM 44780</strain>
        <strain evidence="3 4">DSM 44781</strain>
    </source>
</reference>
<dbReference type="PROSITE" id="PS50801">
    <property type="entry name" value="STAS"/>
    <property type="match status" value="1"/>
</dbReference>
<evidence type="ECO:0000313" key="4">
    <source>
        <dbReference type="Proteomes" id="UP000266906"/>
    </source>
</evidence>
<protein>
    <submittedName>
        <fullName evidence="3">STAS domain-containing protein</fullName>
    </submittedName>
</protein>
<dbReference type="InterPro" id="IPR025847">
    <property type="entry name" value="MEDS_domain"/>
</dbReference>
<dbReference type="EMBL" id="RJVJ01000001">
    <property type="protein sequence ID" value="ROR45805.1"/>
    <property type="molecule type" value="Genomic_DNA"/>
</dbReference>
<evidence type="ECO:0000259" key="1">
    <source>
        <dbReference type="PROSITE" id="PS50801"/>
    </source>
</evidence>
<dbReference type="Pfam" id="PF14417">
    <property type="entry name" value="MEDS"/>
    <property type="match status" value="1"/>
</dbReference>
<gene>
    <name evidence="3" type="ORF">EDD38_4527</name>
    <name evidence="2" type="ORF">EDD39_4054</name>
</gene>
<dbReference type="InterPro" id="IPR058548">
    <property type="entry name" value="MlaB-like_STAS"/>
</dbReference>
<feature type="domain" description="STAS" evidence="1">
    <location>
        <begin position="199"/>
        <end position="284"/>
    </location>
</feature>
<evidence type="ECO:0000313" key="3">
    <source>
        <dbReference type="EMBL" id="RPE36159.1"/>
    </source>
</evidence>
<proteinExistence type="predicted"/>
<dbReference type="Gene3D" id="3.30.750.24">
    <property type="entry name" value="STAS domain"/>
    <property type="match status" value="1"/>
</dbReference>
<organism evidence="3 4">
    <name type="scientific">Kitasatospora cineracea</name>
    <dbReference type="NCBI Taxonomy" id="88074"/>
    <lineage>
        <taxon>Bacteria</taxon>
        <taxon>Bacillati</taxon>
        <taxon>Actinomycetota</taxon>
        <taxon>Actinomycetes</taxon>
        <taxon>Kitasatosporales</taxon>
        <taxon>Streptomycetaceae</taxon>
        <taxon>Kitasatospora</taxon>
    </lineage>
</organism>
<dbReference type="SUPFAM" id="SSF52091">
    <property type="entry name" value="SpoIIaa-like"/>
    <property type="match status" value="1"/>
</dbReference>
<evidence type="ECO:0000313" key="5">
    <source>
        <dbReference type="Proteomes" id="UP000267408"/>
    </source>
</evidence>
<name>A0A3N4RYX1_9ACTN</name>
<dbReference type="OrthoDB" id="3689482at2"/>
<accession>A0A8G1UKQ2</accession>
<sequence length="284" mass="30330">MLTQGNGAEGGQVRSARALPTLDPVDAGDHVCWLVGPGDDFTATTRAFAADGALFGDKVLLIGAPDTRWSLDGAPQGIVVDPLTEQAGGAGWNAAAMLDLVLREADTASRQGFRALRVLARMDRVWPGGASPREIARHELDLDRLTLAGAAVVVCAYHRDSFRPGLLEQASGVHPHELGTRAEVPGFRMYSAGTDCWSVSGVVDSDSADTFRTALDELVTRSATVRLRCEDLELVDVAGMRALVDAACKVPGRRIVIEKADEAFRRCWSLLGYDAPQIPVELAP</sequence>
<comment type="caution">
    <text evidence="3">The sequence shown here is derived from an EMBL/GenBank/DDBJ whole genome shotgun (WGS) entry which is preliminary data.</text>
</comment>